<dbReference type="AlphaFoldDB" id="A0A011U2B4"/>
<dbReference type="NCBIfam" id="TIGR02601">
    <property type="entry name" value="autotrns_rpt"/>
    <property type="match status" value="1"/>
</dbReference>
<dbReference type="InterPro" id="IPR013425">
    <property type="entry name" value="Autotrns_rpt"/>
</dbReference>
<dbReference type="eggNOG" id="COG3210">
    <property type="taxonomic scope" value="Bacteria"/>
</dbReference>
<dbReference type="PATRIC" id="fig|69279.3.peg.352"/>
<sequence>MQLQRSPSIAQVENSAEPIFLSDIANFWPGRALLCSTALAALLAMLAPVTPAQAQTVTTDGDVITTPPVSLVPAGVQTTPWSIGNLLIVGESSTGSLDIEDGGVVSSANGGIVGNAATARGVVTVSGLGSVWNTGTAVPSLIVGNFGGGDLNILHQGKVNSDGAVVLGNFEGSSGTIVVNHGGEMTGTGPLIVGQLGAGSLTVWNGAVSSFRGAIGNDAGSGGAVTVTGLISTWTNTDVLVVGGSGSGVLNIENGGRVSNTHSAIGGTPGAVGIVSVSGPGSRWTNNGNVDVGYEGSGTLGVRDGGVVSSFNAYVGTAAGSTGMVTVEDAGSRWSSADLFIGYDGDGALSVLNGGLVISQSSSVGSQLGSIGAALVNGGDSRWSTNDLTIGGAGTGRLDITDGGEVISGIGHIGFSGGANGEVTVDGTGSTWGDINSTNDLYVGVGGNGALSITGGGTVFNSSGFLGSVSGGRGNVTVNGNGSLWNNTAGLYVGQGGAGNLAIENGGRVGNSFAYIGHDIDSTGTVLVDGSGSTWISLNDLSVGEFGTGSLNINAGGTVANWQGYIGNGTDSIGIASVDGAGSTWTNIGELYVGNAGTGSLIVSDGGNVSNTNAAIGAGNAASGEVLVTGSGSAWTNDGLLVVGGQGSGMLTIADGGHVAADNVSIGLNGGQGRINIGDDPVTSIAAAPGTLDTSAIDFAVPNATLAFNHTGVDYTFTPELRSSLVGDGVVDHFSGTTILTANSNTFTGTTNVRGGTLRVDGTLGGSGSTAMVSAGGILGGGGTIGGHVTVGSGGTLAPGSSIGTLNVADATFDASSTYAVELNDGGFVASTNNDLLNASGGVTINGGTLHVTPENGTDDGTTYSPGTYTVITAAGGVTGTFDAVTDDFAFLAFTDGYDASNVFLTSSMDVPSFCLAGYTANQCTTGEGVFSIGSGQLYTAVLNLSTAEAHVALDQLSGEIHASAQTALIDDSRFARETAIDRLRVALEGIAADPNGMSERRIHDGFAFWGQGFGSWGRSELAVLETPLRPGDAEAIRRGADGRGDGDLNLFAADALKWFIRSRIVVERSGSAIGREVVGPEPVVFHDHRIHG</sequence>
<evidence type="ECO:0000256" key="1">
    <source>
        <dbReference type="ARBA" id="ARBA00022729"/>
    </source>
</evidence>
<evidence type="ECO:0000313" key="3">
    <source>
        <dbReference type="Proteomes" id="UP000019849"/>
    </source>
</evidence>
<evidence type="ECO:0000313" key="2">
    <source>
        <dbReference type="EMBL" id="EXL10587.1"/>
    </source>
</evidence>
<dbReference type="EMBL" id="JENY01000001">
    <property type="protein sequence ID" value="EXL10587.1"/>
    <property type="molecule type" value="Genomic_DNA"/>
</dbReference>
<protein>
    <submittedName>
        <fullName evidence="2">Transporter</fullName>
    </submittedName>
</protein>
<proteinExistence type="predicted"/>
<comment type="caution">
    <text evidence="2">The sequence shown here is derived from an EMBL/GenBank/DDBJ whole genome shotgun (WGS) entry which is preliminary data.</text>
</comment>
<keyword evidence="1" id="KW-0732">Signal</keyword>
<dbReference type="InterPro" id="IPR011050">
    <property type="entry name" value="Pectin_lyase_fold/virulence"/>
</dbReference>
<name>A0A011U2B4_9HYPH</name>
<dbReference type="SUPFAM" id="SSF51126">
    <property type="entry name" value="Pectin lyase-like"/>
    <property type="match status" value="1"/>
</dbReference>
<organism evidence="2 3">
    <name type="scientific">Aquamicrobium defluvii</name>
    <dbReference type="NCBI Taxonomy" id="69279"/>
    <lineage>
        <taxon>Bacteria</taxon>
        <taxon>Pseudomonadati</taxon>
        <taxon>Pseudomonadota</taxon>
        <taxon>Alphaproteobacteria</taxon>
        <taxon>Hyphomicrobiales</taxon>
        <taxon>Phyllobacteriaceae</taxon>
        <taxon>Aquamicrobium</taxon>
    </lineage>
</organism>
<dbReference type="NCBIfam" id="TIGR04393">
    <property type="entry name" value="rpt_T5SS_PEPC"/>
    <property type="match status" value="10"/>
</dbReference>
<dbReference type="HOGENOM" id="CLU_266167_0_0_5"/>
<dbReference type="eggNOG" id="COG4625">
    <property type="taxonomic scope" value="Bacteria"/>
</dbReference>
<reference evidence="2 3" key="1">
    <citation type="submission" date="2014-02" db="EMBL/GenBank/DDBJ databases">
        <title>Aquamicrobium defluvii Genome sequencing.</title>
        <authorList>
            <person name="Wang X."/>
        </authorList>
    </citation>
    <scope>NUCLEOTIDE SEQUENCE [LARGE SCALE GENOMIC DNA]</scope>
    <source>
        <strain evidence="2 3">W13Z1</strain>
    </source>
</reference>
<dbReference type="Proteomes" id="UP000019849">
    <property type="component" value="Unassembled WGS sequence"/>
</dbReference>
<dbReference type="STRING" id="69279.BG36_01740"/>
<dbReference type="InterPro" id="IPR030895">
    <property type="entry name" value="T5SS_PEPC_rpt"/>
</dbReference>
<gene>
    <name evidence="2" type="ORF">BG36_01740</name>
</gene>
<accession>A0A011U2B4</accession>